<dbReference type="Pfam" id="PF00916">
    <property type="entry name" value="Sulfate_transp"/>
    <property type="match status" value="1"/>
</dbReference>
<evidence type="ECO:0000256" key="2">
    <source>
        <dbReference type="ARBA" id="ARBA00022692"/>
    </source>
</evidence>
<dbReference type="Gene3D" id="3.30.750.24">
    <property type="entry name" value="STAS domain"/>
    <property type="match status" value="1"/>
</dbReference>
<dbReference type="CDD" id="cd07042">
    <property type="entry name" value="STAS_SulP_like_sulfate_transporter"/>
    <property type="match status" value="1"/>
</dbReference>
<keyword evidence="8" id="KW-1185">Reference proteome</keyword>
<feature type="transmembrane region" description="Helical" evidence="5">
    <location>
        <begin position="67"/>
        <end position="85"/>
    </location>
</feature>
<dbReference type="InterPro" id="IPR011547">
    <property type="entry name" value="SLC26A/SulP_dom"/>
</dbReference>
<keyword evidence="2 5" id="KW-0812">Transmembrane</keyword>
<dbReference type="PANTHER" id="PTHR11814">
    <property type="entry name" value="SULFATE TRANSPORTER"/>
    <property type="match status" value="1"/>
</dbReference>
<feature type="transmembrane region" description="Helical" evidence="5">
    <location>
        <begin position="91"/>
        <end position="114"/>
    </location>
</feature>
<gene>
    <name evidence="7" type="ORF">ACFFJ8_16015</name>
</gene>
<dbReference type="SUPFAM" id="SSF52091">
    <property type="entry name" value="SpoIIaa-like"/>
    <property type="match status" value="1"/>
</dbReference>
<evidence type="ECO:0000313" key="8">
    <source>
        <dbReference type="Proteomes" id="UP001589818"/>
    </source>
</evidence>
<name>A0ABV6JE55_9BACL</name>
<evidence type="ECO:0000256" key="3">
    <source>
        <dbReference type="ARBA" id="ARBA00022989"/>
    </source>
</evidence>
<comment type="caution">
    <text evidence="7">The sequence shown here is derived from an EMBL/GenBank/DDBJ whole genome shotgun (WGS) entry which is preliminary data.</text>
</comment>
<comment type="subcellular location">
    <subcellularLocation>
        <location evidence="1">Membrane</location>
        <topology evidence="1">Multi-pass membrane protein</topology>
    </subcellularLocation>
</comment>
<feature type="transmembrane region" description="Helical" evidence="5">
    <location>
        <begin position="373"/>
        <end position="401"/>
    </location>
</feature>
<dbReference type="PROSITE" id="PS50801">
    <property type="entry name" value="STAS"/>
    <property type="match status" value="1"/>
</dbReference>
<keyword evidence="4 5" id="KW-0472">Membrane</keyword>
<dbReference type="InterPro" id="IPR002645">
    <property type="entry name" value="STAS_dom"/>
</dbReference>
<dbReference type="InterPro" id="IPR001902">
    <property type="entry name" value="SLC26A/SulP_fam"/>
</dbReference>
<feature type="transmembrane region" description="Helical" evidence="5">
    <location>
        <begin position="241"/>
        <end position="263"/>
    </location>
</feature>
<accession>A0ABV6JE55</accession>
<sequence length="530" mass="56273">MERFAGYNISALRRDLISGTIVGIIAIPLGMAFAIASGVDPEYGIYSTIVAGVMISLFGGSKFQIGGPTGAFIPILFGIVMHYGYDNLLLAGFMAGIILILLGVFRLGVLIAFIPRPVVTGFTAGIAVIIFSGQIANFLGLSGIEASDKFGVNMKEIALHLGTVNGPSVITAAVCLLIIVLLPRVLPQVPASLAGLIVSSTVAALFFQGKVATIGSAFGAIPSTLPQFHFPVITWDRIEMLLYPAFLIAVLGGIESLLSAVVADEMSGSKHHANRELIGQGIANMAAPLFGGIPATGAIARTATNIKSGAASPLSGVIHGIVVFLVLILLAPYASEIPLSSIAPLLMLVAWNMSERREFLRIAKTRTSDSFLLLITFLLTVWVNLMTAVEVGLILAVILFVKRMSDGLTVVNGRLDGTEGDIGAEAQDRECPHPCQITIEGPLFFGSSNRFEKAMSRGMPHESVAVVLQLDKMPYMDMTGEYKLAAYIQPILNAGGVVFVRGIQPQPLAMMKKTGLYRLIGENRFLEKSG</sequence>
<dbReference type="InterPro" id="IPR036513">
    <property type="entry name" value="STAS_dom_sf"/>
</dbReference>
<dbReference type="RefSeq" id="WP_204818703.1">
    <property type="nucleotide sequence ID" value="NZ_JANHOF010000005.1"/>
</dbReference>
<organism evidence="7 8">
    <name type="scientific">Paenibacillus mendelii</name>
    <dbReference type="NCBI Taxonomy" id="206163"/>
    <lineage>
        <taxon>Bacteria</taxon>
        <taxon>Bacillati</taxon>
        <taxon>Bacillota</taxon>
        <taxon>Bacilli</taxon>
        <taxon>Bacillales</taxon>
        <taxon>Paenibacillaceae</taxon>
        <taxon>Paenibacillus</taxon>
    </lineage>
</organism>
<feature type="transmembrane region" description="Helical" evidence="5">
    <location>
        <begin position="43"/>
        <end position="60"/>
    </location>
</feature>
<evidence type="ECO:0000256" key="5">
    <source>
        <dbReference type="SAM" id="Phobius"/>
    </source>
</evidence>
<evidence type="ECO:0000256" key="4">
    <source>
        <dbReference type="ARBA" id="ARBA00023136"/>
    </source>
</evidence>
<feature type="transmembrane region" description="Helical" evidence="5">
    <location>
        <begin position="310"/>
        <end position="331"/>
    </location>
</feature>
<dbReference type="EMBL" id="JBHLVF010000023">
    <property type="protein sequence ID" value="MFC0392878.1"/>
    <property type="molecule type" value="Genomic_DNA"/>
</dbReference>
<feature type="transmembrane region" description="Helical" evidence="5">
    <location>
        <begin position="194"/>
        <end position="221"/>
    </location>
</feature>
<reference evidence="7 8" key="1">
    <citation type="submission" date="2024-09" db="EMBL/GenBank/DDBJ databases">
        <authorList>
            <person name="Sun Q."/>
            <person name="Mori K."/>
        </authorList>
    </citation>
    <scope>NUCLEOTIDE SEQUENCE [LARGE SCALE GENOMIC DNA]</scope>
    <source>
        <strain evidence="7 8">CCM 4839</strain>
    </source>
</reference>
<feature type="transmembrane region" description="Helical" evidence="5">
    <location>
        <begin position="164"/>
        <end position="182"/>
    </location>
</feature>
<evidence type="ECO:0000313" key="7">
    <source>
        <dbReference type="EMBL" id="MFC0392878.1"/>
    </source>
</evidence>
<feature type="domain" description="STAS" evidence="6">
    <location>
        <begin position="437"/>
        <end position="530"/>
    </location>
</feature>
<feature type="transmembrane region" description="Helical" evidence="5">
    <location>
        <begin position="16"/>
        <end position="37"/>
    </location>
</feature>
<keyword evidence="3 5" id="KW-1133">Transmembrane helix</keyword>
<dbReference type="Proteomes" id="UP001589818">
    <property type="component" value="Unassembled WGS sequence"/>
</dbReference>
<protein>
    <submittedName>
        <fullName evidence="7">SulP family inorganic anion transporter</fullName>
    </submittedName>
</protein>
<proteinExistence type="predicted"/>
<evidence type="ECO:0000256" key="1">
    <source>
        <dbReference type="ARBA" id="ARBA00004141"/>
    </source>
</evidence>
<feature type="transmembrane region" description="Helical" evidence="5">
    <location>
        <begin position="121"/>
        <end position="144"/>
    </location>
</feature>
<dbReference type="Pfam" id="PF01740">
    <property type="entry name" value="STAS"/>
    <property type="match status" value="1"/>
</dbReference>
<evidence type="ECO:0000259" key="6">
    <source>
        <dbReference type="PROSITE" id="PS50801"/>
    </source>
</evidence>